<evidence type="ECO:0000259" key="1">
    <source>
        <dbReference type="SMART" id="SM00842"/>
    </source>
</evidence>
<dbReference type="PANTHER" id="PTHR32432">
    <property type="entry name" value="CELL DIVISION PROTEIN FTSA-RELATED"/>
    <property type="match status" value="1"/>
</dbReference>
<dbReference type="Gene3D" id="3.30.1490.300">
    <property type="match status" value="1"/>
</dbReference>
<name>A0A2N1PTX7_9BACT</name>
<reference evidence="2 3" key="1">
    <citation type="journal article" date="2017" name="ISME J.">
        <title>Potential for microbial H2 and metal transformations associated with novel bacteria and archaea in deep terrestrial subsurface sediments.</title>
        <authorList>
            <person name="Hernsdorf A.W."/>
            <person name="Amano Y."/>
            <person name="Miyakawa K."/>
            <person name="Ise K."/>
            <person name="Suzuki Y."/>
            <person name="Anantharaman K."/>
            <person name="Probst A."/>
            <person name="Burstein D."/>
            <person name="Thomas B.C."/>
            <person name="Banfield J.F."/>
        </authorList>
    </citation>
    <scope>NUCLEOTIDE SEQUENCE [LARGE SCALE GENOMIC DNA]</scope>
    <source>
        <strain evidence="2">HGW-Wallbacteria-1</strain>
    </source>
</reference>
<dbReference type="NCBIfam" id="TIGR01175">
    <property type="entry name" value="pilM"/>
    <property type="match status" value="1"/>
</dbReference>
<dbReference type="InterPro" id="IPR005883">
    <property type="entry name" value="PilM"/>
</dbReference>
<dbReference type="PANTHER" id="PTHR32432:SF3">
    <property type="entry name" value="ETHANOLAMINE UTILIZATION PROTEIN EUTJ"/>
    <property type="match status" value="1"/>
</dbReference>
<protein>
    <recommendedName>
        <fullName evidence="1">SHS2 domain-containing protein</fullName>
    </recommendedName>
</protein>
<dbReference type="CDD" id="cd24049">
    <property type="entry name" value="ASKHA_NBD_PilM"/>
    <property type="match status" value="1"/>
</dbReference>
<dbReference type="InterPro" id="IPR043129">
    <property type="entry name" value="ATPase_NBD"/>
</dbReference>
<gene>
    <name evidence="2" type="ORF">CVV64_03850</name>
</gene>
<organism evidence="2 3">
    <name type="scientific">Candidatus Wallbacteria bacterium HGW-Wallbacteria-1</name>
    <dbReference type="NCBI Taxonomy" id="2013854"/>
    <lineage>
        <taxon>Bacteria</taxon>
        <taxon>Candidatus Walliibacteriota</taxon>
    </lineage>
</organism>
<dbReference type="PIRSF" id="PIRSF019169">
    <property type="entry name" value="PilM"/>
    <property type="match status" value="1"/>
</dbReference>
<comment type="caution">
    <text evidence="2">The sequence shown here is derived from an EMBL/GenBank/DDBJ whole genome shotgun (WGS) entry which is preliminary data.</text>
</comment>
<dbReference type="InterPro" id="IPR003494">
    <property type="entry name" value="SHS2_FtsA"/>
</dbReference>
<dbReference type="Gene3D" id="3.30.420.40">
    <property type="match status" value="2"/>
</dbReference>
<dbReference type="GO" id="GO:0051301">
    <property type="term" value="P:cell division"/>
    <property type="evidence" value="ECO:0007669"/>
    <property type="project" value="InterPro"/>
</dbReference>
<evidence type="ECO:0000313" key="3">
    <source>
        <dbReference type="Proteomes" id="UP000233256"/>
    </source>
</evidence>
<dbReference type="SMART" id="SM00842">
    <property type="entry name" value="FtsA"/>
    <property type="match status" value="1"/>
</dbReference>
<dbReference type="AlphaFoldDB" id="A0A2N1PTX7"/>
<sequence length="359" mass="38907">MAKGFDQMISFGSPKAFLGLDIGTSAIKVALIKKGSPPSLGGFAMVPLPEGAIVDGSIADAETVAEFMKEALAQVAGKGSPVHTALSAQNVIVRFINMPVMSRDDLDETIKYEAEQYVPYAIDDVSISFEQLTQVESETGAGQLLILLVVAQKELIGNYMGCLKMAGVVPEVLDVDSLAVLNALHLTIEEQNVVSVIDIGAGTTNISILKEGVLQFNRSIPIAGNNITMVIQNVLKLDFEQAENVKIEEGITVEESDENEVSEVVRTIVEELASEIRRSFDYYKAQYRESQIDKIILTGGSAKLKNIDLFLANELGIEVEIGDPLYDLGVDIPDQEELQEKLLELTVAIGLAMRGVFEQ</sequence>
<dbReference type="Proteomes" id="UP000233256">
    <property type="component" value="Unassembled WGS sequence"/>
</dbReference>
<dbReference type="Pfam" id="PF11104">
    <property type="entry name" value="PilM_2"/>
    <property type="match status" value="1"/>
</dbReference>
<feature type="domain" description="SHS2" evidence="1">
    <location>
        <begin position="17"/>
        <end position="184"/>
    </location>
</feature>
<dbReference type="SUPFAM" id="SSF53067">
    <property type="entry name" value="Actin-like ATPase domain"/>
    <property type="match status" value="2"/>
</dbReference>
<dbReference type="InterPro" id="IPR050696">
    <property type="entry name" value="FtsA/MreB"/>
</dbReference>
<proteinExistence type="predicted"/>
<evidence type="ECO:0000313" key="2">
    <source>
        <dbReference type="EMBL" id="PKK91805.1"/>
    </source>
</evidence>
<accession>A0A2N1PTX7</accession>
<dbReference type="EMBL" id="PGXC01000002">
    <property type="protein sequence ID" value="PKK91805.1"/>
    <property type="molecule type" value="Genomic_DNA"/>
</dbReference>